<dbReference type="GO" id="GO:0016020">
    <property type="term" value="C:membrane"/>
    <property type="evidence" value="ECO:0007669"/>
    <property type="project" value="UniProtKB-SubCell"/>
</dbReference>
<dbReference type="PANTHER" id="PTHR21461">
    <property type="entry name" value="GLYCOSYLTRANSFERASE FAMILY 92 PROTEIN"/>
    <property type="match status" value="1"/>
</dbReference>
<evidence type="ECO:0000256" key="3">
    <source>
        <dbReference type="ARBA" id="ARBA00022679"/>
    </source>
</evidence>
<dbReference type="InterPro" id="IPR029044">
    <property type="entry name" value="Nucleotide-diphossugar_trans"/>
</dbReference>
<proteinExistence type="predicted"/>
<comment type="subcellular location">
    <subcellularLocation>
        <location evidence="1">Membrane</location>
        <topology evidence="1">Single-pass membrane protein</topology>
    </subcellularLocation>
</comment>
<evidence type="ECO:0000313" key="8">
    <source>
        <dbReference type="Proteomes" id="UP000663508"/>
    </source>
</evidence>
<keyword evidence="3" id="KW-0808">Transferase</keyword>
<dbReference type="GO" id="GO:0005737">
    <property type="term" value="C:cytoplasm"/>
    <property type="evidence" value="ECO:0007669"/>
    <property type="project" value="TreeGrafter"/>
</dbReference>
<sequence>MISEVCSTVVAIAKNEGRYIAEWIAYNLTIGFNRVIVFSNDSTDETNQVVSQIAKRDPRVSLIEWPSIPDTSPQVTAYAHALSIVATEWVIFLDIDEFLLPFADGSVQRFLDRVPDDVASVHVNWRNFGSGGRTSSDYTFVTKTFFQAADPQWGNHHHFKTFARTKLAVDVHIHNIWTSSGRQVLSDFKEFEMYQRGMSDRIAHDGIQINHYQCKTYEEFRARMMRGDANYASNQPREHSRERFDILDRNEATDTRIALFEARFDKEYKRLML</sequence>
<keyword evidence="2" id="KW-0328">Glycosyltransferase</keyword>
<protein>
    <recommendedName>
        <fullName evidence="9">Glycosyltransferase</fullName>
    </recommendedName>
</protein>
<reference evidence="7" key="1">
    <citation type="submission" date="2020-11" db="EMBL/GenBank/DDBJ databases">
        <title>Complete genome sequence of a novel pathogenic Methylobacterium strain isolated from rice in Vietnam.</title>
        <authorList>
            <person name="Lai K."/>
            <person name="Okazaki S."/>
            <person name="Higashi K."/>
            <person name="Mori H."/>
            <person name="Toyoda A."/>
            <person name="Kurokawa K."/>
        </authorList>
    </citation>
    <scope>NUCLEOTIDE SEQUENCE</scope>
    <source>
        <strain evidence="7">VL1</strain>
    </source>
</reference>
<dbReference type="EMBL" id="AP024145">
    <property type="protein sequence ID" value="BCM82892.1"/>
    <property type="molecule type" value="Genomic_DNA"/>
</dbReference>
<keyword evidence="6" id="KW-0472">Membrane</keyword>
<evidence type="ECO:0000256" key="4">
    <source>
        <dbReference type="ARBA" id="ARBA00022692"/>
    </source>
</evidence>
<dbReference type="SUPFAM" id="SSF53448">
    <property type="entry name" value="Nucleotide-diphospho-sugar transferases"/>
    <property type="match status" value="1"/>
</dbReference>
<dbReference type="KEGG" id="mind:mvi_13530"/>
<keyword evidence="4" id="KW-0812">Transmembrane</keyword>
<evidence type="ECO:0008006" key="9">
    <source>
        <dbReference type="Google" id="ProtNLM"/>
    </source>
</evidence>
<dbReference type="PANTHER" id="PTHR21461:SF69">
    <property type="entry name" value="GLYCOSYLTRANSFERASE FAMILY 92 PROTEIN"/>
    <property type="match status" value="1"/>
</dbReference>
<organism evidence="7 8">
    <name type="scientific">Methylobacterium indicum</name>
    <dbReference type="NCBI Taxonomy" id="1775910"/>
    <lineage>
        <taxon>Bacteria</taxon>
        <taxon>Pseudomonadati</taxon>
        <taxon>Pseudomonadota</taxon>
        <taxon>Alphaproteobacteria</taxon>
        <taxon>Hyphomicrobiales</taxon>
        <taxon>Methylobacteriaceae</taxon>
        <taxon>Methylobacterium</taxon>
    </lineage>
</organism>
<dbReference type="CDD" id="cd00761">
    <property type="entry name" value="Glyco_tranf_GTA_type"/>
    <property type="match status" value="1"/>
</dbReference>
<evidence type="ECO:0000256" key="6">
    <source>
        <dbReference type="ARBA" id="ARBA00023136"/>
    </source>
</evidence>
<evidence type="ECO:0000256" key="5">
    <source>
        <dbReference type="ARBA" id="ARBA00022989"/>
    </source>
</evidence>
<gene>
    <name evidence="7" type="ORF">mvi_13530</name>
</gene>
<evidence type="ECO:0000256" key="1">
    <source>
        <dbReference type="ARBA" id="ARBA00004167"/>
    </source>
</evidence>
<evidence type="ECO:0000256" key="2">
    <source>
        <dbReference type="ARBA" id="ARBA00022676"/>
    </source>
</evidence>
<keyword evidence="5" id="KW-1133">Transmembrane helix</keyword>
<dbReference type="InterPro" id="IPR008166">
    <property type="entry name" value="Glyco_transf_92"/>
</dbReference>
<dbReference type="Pfam" id="PF01697">
    <property type="entry name" value="Glyco_transf_92"/>
    <property type="match status" value="1"/>
</dbReference>
<dbReference type="AlphaFoldDB" id="A0A8H9C3C7"/>
<dbReference type="GO" id="GO:0016757">
    <property type="term" value="F:glycosyltransferase activity"/>
    <property type="evidence" value="ECO:0007669"/>
    <property type="project" value="UniProtKB-KW"/>
</dbReference>
<evidence type="ECO:0000313" key="7">
    <source>
        <dbReference type="EMBL" id="BCM82892.1"/>
    </source>
</evidence>
<dbReference type="Proteomes" id="UP000663508">
    <property type="component" value="Chromosome"/>
</dbReference>
<name>A0A8H9C3C7_9HYPH</name>
<dbReference type="Gene3D" id="3.90.550.10">
    <property type="entry name" value="Spore Coat Polysaccharide Biosynthesis Protein SpsA, Chain A"/>
    <property type="match status" value="1"/>
</dbReference>
<accession>A0A8H9C3C7</accession>